<evidence type="ECO:0000256" key="1">
    <source>
        <dbReference type="SAM" id="Phobius"/>
    </source>
</evidence>
<protein>
    <submittedName>
        <fullName evidence="2">Uncharacterized protein</fullName>
    </submittedName>
</protein>
<accession>F2NRX5</accession>
<reference evidence="2 3" key="1">
    <citation type="journal article" date="2011" name="Stand. Genomic Sci.">
        <title>Complete genome sequence of Treponema succinifaciens type strain (6091).</title>
        <authorList>
            <person name="Han C."/>
            <person name="Gronow S."/>
            <person name="Teshima H."/>
            <person name="Lapidus A."/>
            <person name="Nolan M."/>
            <person name="Lucas S."/>
            <person name="Hammon N."/>
            <person name="Deshpande S."/>
            <person name="Cheng J.F."/>
            <person name="Zeytun A."/>
            <person name="Tapia R."/>
            <person name="Goodwin L."/>
            <person name="Pitluck S."/>
            <person name="Liolios K."/>
            <person name="Pagani I."/>
            <person name="Ivanova N."/>
            <person name="Mavromatis K."/>
            <person name="Mikhailova N."/>
            <person name="Huntemann M."/>
            <person name="Pati A."/>
            <person name="Chen A."/>
            <person name="Palaniappan K."/>
            <person name="Land M."/>
            <person name="Hauser L."/>
            <person name="Brambilla E.M."/>
            <person name="Rohde M."/>
            <person name="Goker M."/>
            <person name="Woyke T."/>
            <person name="Bristow J."/>
            <person name="Eisen J.A."/>
            <person name="Markowitz V."/>
            <person name="Hugenholtz P."/>
            <person name="Kyrpides N.C."/>
            <person name="Klenk H.P."/>
            <person name="Detter J.C."/>
        </authorList>
    </citation>
    <scope>NUCLEOTIDE SEQUENCE [LARGE SCALE GENOMIC DNA]</scope>
    <source>
        <strain evidence="3">ATCC 33096 / DSM 2489 / 6091</strain>
    </source>
</reference>
<dbReference type="Proteomes" id="UP000006852">
    <property type="component" value="Chromosome"/>
</dbReference>
<dbReference type="AlphaFoldDB" id="F2NRX5"/>
<dbReference type="KEGG" id="tsu:Tresu_1303"/>
<keyword evidence="1" id="KW-0812">Transmembrane</keyword>
<dbReference type="EMBL" id="CP002631">
    <property type="protein sequence ID" value="AEB14211.1"/>
    <property type="molecule type" value="Genomic_DNA"/>
</dbReference>
<dbReference type="eggNOG" id="ENOG5032B93">
    <property type="taxonomic scope" value="Bacteria"/>
</dbReference>
<name>F2NRX5_TRES6</name>
<dbReference type="STRING" id="869209.Tresu_1303"/>
<dbReference type="RefSeq" id="WP_013701498.1">
    <property type="nucleotide sequence ID" value="NC_015385.1"/>
</dbReference>
<organism evidence="2 3">
    <name type="scientific">Treponema succinifaciens (strain ATCC 33096 / DSM 2489 / 6091)</name>
    <dbReference type="NCBI Taxonomy" id="869209"/>
    <lineage>
        <taxon>Bacteria</taxon>
        <taxon>Pseudomonadati</taxon>
        <taxon>Spirochaetota</taxon>
        <taxon>Spirochaetia</taxon>
        <taxon>Spirochaetales</taxon>
        <taxon>Treponemataceae</taxon>
        <taxon>Treponema</taxon>
    </lineage>
</organism>
<sequence length="123" mass="14209">MNFFENIKKNLQNFLRENTKITTGITILLIALAVFAFASGIFQKKKKQDIFIFPKQIPFSAVEDFFPPKEDSLTEDYYFSREQNATWSKDEFDRWFSVPSKENVESLGKSNEKIANEILGAAP</sequence>
<proteinExistence type="predicted"/>
<evidence type="ECO:0000313" key="2">
    <source>
        <dbReference type="EMBL" id="AEB14211.1"/>
    </source>
</evidence>
<evidence type="ECO:0000313" key="3">
    <source>
        <dbReference type="Proteomes" id="UP000006852"/>
    </source>
</evidence>
<dbReference type="OrthoDB" id="360754at2"/>
<gene>
    <name evidence="2" type="ordered locus">Tresu_1303</name>
</gene>
<reference evidence="3" key="2">
    <citation type="submission" date="2011-04" db="EMBL/GenBank/DDBJ databases">
        <title>The complete genome of chromosome of Treponema succinifaciens DSM 2489.</title>
        <authorList>
            <person name="Lucas S."/>
            <person name="Copeland A."/>
            <person name="Lapidus A."/>
            <person name="Bruce D."/>
            <person name="Goodwin L."/>
            <person name="Pitluck S."/>
            <person name="Peters L."/>
            <person name="Kyrpides N."/>
            <person name="Mavromatis K."/>
            <person name="Ivanova N."/>
            <person name="Ovchinnikova G."/>
            <person name="Teshima H."/>
            <person name="Detter J.C."/>
            <person name="Tapia R."/>
            <person name="Han C."/>
            <person name="Land M."/>
            <person name="Hauser L."/>
            <person name="Markowitz V."/>
            <person name="Cheng J.-F."/>
            <person name="Hugenholtz P."/>
            <person name="Woyke T."/>
            <person name="Wu D."/>
            <person name="Gronow S."/>
            <person name="Wellnitz S."/>
            <person name="Brambilla E."/>
            <person name="Klenk H.-P."/>
            <person name="Eisen J.A."/>
        </authorList>
    </citation>
    <scope>NUCLEOTIDE SEQUENCE [LARGE SCALE GENOMIC DNA]</scope>
    <source>
        <strain evidence="3">ATCC 33096 / DSM 2489 / 6091</strain>
    </source>
</reference>
<keyword evidence="3" id="KW-1185">Reference proteome</keyword>
<keyword evidence="1" id="KW-1133">Transmembrane helix</keyword>
<feature type="transmembrane region" description="Helical" evidence="1">
    <location>
        <begin position="20"/>
        <end position="42"/>
    </location>
</feature>
<dbReference type="GeneID" id="302998467"/>
<keyword evidence="1" id="KW-0472">Membrane</keyword>
<dbReference type="HOGENOM" id="CLU_2002888_0_0_12"/>